<dbReference type="Pfam" id="PF01607">
    <property type="entry name" value="CBM_14"/>
    <property type="match status" value="1"/>
</dbReference>
<evidence type="ECO:0000256" key="1">
    <source>
        <dbReference type="SAM" id="SignalP"/>
    </source>
</evidence>
<name>A0ABY7G5E1_MYAAR</name>
<dbReference type="InterPro" id="IPR002557">
    <property type="entry name" value="Chitin-bd_dom"/>
</dbReference>
<dbReference type="SUPFAM" id="SSF57625">
    <property type="entry name" value="Invertebrate chitin-binding proteins"/>
    <property type="match status" value="1"/>
</dbReference>
<keyword evidence="4" id="KW-1185">Reference proteome</keyword>
<evidence type="ECO:0000313" key="3">
    <source>
        <dbReference type="EMBL" id="WAR28724.1"/>
    </source>
</evidence>
<reference evidence="3" key="1">
    <citation type="submission" date="2022-11" db="EMBL/GenBank/DDBJ databases">
        <title>Centuries of genome instability and evolution in soft-shell clam transmissible cancer (bioRxiv).</title>
        <authorList>
            <person name="Hart S.F.M."/>
            <person name="Yonemitsu M.A."/>
            <person name="Giersch R.M."/>
            <person name="Beal B.F."/>
            <person name="Arriagada G."/>
            <person name="Davis B.W."/>
            <person name="Ostrander E.A."/>
            <person name="Goff S.P."/>
            <person name="Metzger M.J."/>
        </authorList>
    </citation>
    <scope>NUCLEOTIDE SEQUENCE</scope>
    <source>
        <strain evidence="3">MELC-2E11</strain>
        <tissue evidence="3">Siphon/mantle</tissue>
    </source>
</reference>
<feature type="chain" id="PRO_5045740429" description="Chitin-binding type-2 domain-containing protein" evidence="1">
    <location>
        <begin position="18"/>
        <end position="110"/>
    </location>
</feature>
<accession>A0ABY7G5E1</accession>
<feature type="signal peptide" evidence="1">
    <location>
        <begin position="1"/>
        <end position="17"/>
    </location>
</feature>
<dbReference type="SMART" id="SM00494">
    <property type="entry name" value="ChtBD2"/>
    <property type="match status" value="1"/>
</dbReference>
<evidence type="ECO:0000313" key="4">
    <source>
        <dbReference type="Proteomes" id="UP001164746"/>
    </source>
</evidence>
<keyword evidence="1" id="KW-0732">Signal</keyword>
<dbReference type="InterPro" id="IPR036508">
    <property type="entry name" value="Chitin-bd_dom_sf"/>
</dbReference>
<evidence type="ECO:0000259" key="2">
    <source>
        <dbReference type="SMART" id="SM00494"/>
    </source>
</evidence>
<dbReference type="EMBL" id="CP111026">
    <property type="protein sequence ID" value="WAR28724.1"/>
    <property type="molecule type" value="Genomic_DNA"/>
</dbReference>
<organism evidence="3 4">
    <name type="scientific">Mya arenaria</name>
    <name type="common">Soft-shell clam</name>
    <dbReference type="NCBI Taxonomy" id="6604"/>
    <lineage>
        <taxon>Eukaryota</taxon>
        <taxon>Metazoa</taxon>
        <taxon>Spiralia</taxon>
        <taxon>Lophotrochozoa</taxon>
        <taxon>Mollusca</taxon>
        <taxon>Bivalvia</taxon>
        <taxon>Autobranchia</taxon>
        <taxon>Heteroconchia</taxon>
        <taxon>Euheterodonta</taxon>
        <taxon>Imparidentia</taxon>
        <taxon>Neoheterodontei</taxon>
        <taxon>Myida</taxon>
        <taxon>Myoidea</taxon>
        <taxon>Myidae</taxon>
        <taxon>Mya</taxon>
    </lineage>
</organism>
<gene>
    <name evidence="3" type="ORF">MAR_014428</name>
</gene>
<feature type="domain" description="Chitin-binding type-2" evidence="2">
    <location>
        <begin position="23"/>
        <end position="84"/>
    </location>
</feature>
<sequence>MISRLTILISVAAVASGFPSDVSPCNGTSAELFPHPKECQLYYNCSITDSPRLMPGGQGVTECKYPLLYDETSETCMEEVNCGSRKLKKNAYEISCPDSVLTTQTPSTEI</sequence>
<proteinExistence type="predicted"/>
<dbReference type="Proteomes" id="UP001164746">
    <property type="component" value="Chromosome 15"/>
</dbReference>
<protein>
    <recommendedName>
        <fullName evidence="2">Chitin-binding type-2 domain-containing protein</fullName>
    </recommendedName>
</protein>
<dbReference type="Gene3D" id="2.170.140.10">
    <property type="entry name" value="Chitin binding domain"/>
    <property type="match status" value="1"/>
</dbReference>